<reference evidence="1 2" key="1">
    <citation type="submission" date="2019-11" db="EMBL/GenBank/DDBJ databases">
        <authorList>
            <person name="Khan S.A."/>
            <person name="Jeon C.O."/>
            <person name="Chun B.H."/>
        </authorList>
    </citation>
    <scope>NUCLEOTIDE SEQUENCE [LARGE SCALE GENOMIC DNA]</scope>
    <source>
        <strain evidence="1 2">IMCC 1097</strain>
    </source>
</reference>
<evidence type="ECO:0000313" key="2">
    <source>
        <dbReference type="Proteomes" id="UP000388235"/>
    </source>
</evidence>
<proteinExistence type="predicted"/>
<sequence length="414" mass="46342">MDENPDIALDNLTPWNFMKFILLGIISMALVGCQSGPAGQAVTNYGNGVEIPESARPNEATKQAYILRQASWFGDQIRRGRVYIVRPAGNAVPFNTEPNTPSKKLEKEFQVGSLISYLYYDDGVVRYDGTPAAGRFKRSPDNDTYFFTHSTGKSITSYILGHAICMGHIESINEPVDWPQLSATLYQGQPVIDLLNMSAGDAHLVDDAATRWKGHPTHHRSIPLYQVAKILDGTEKRGTGVFYNNTLTDLIAGYIELKAGDEYDVLMEHVFQDKAKIEKPVYYERQSRASYSYFITRMDLLRIAVAMMNDYQAGNCVGQYLQDLQSQEKIWPKYGTSGKRSVNLMNHSRHYGGQFYWSFDGMRNRNILGADGLNGQNILIDLDNSRIVATHAISSGWDTGGLMVKVIKKGKLPN</sequence>
<evidence type="ECO:0000313" key="1">
    <source>
        <dbReference type="EMBL" id="QGG80187.1"/>
    </source>
</evidence>
<dbReference type="Gene3D" id="3.40.710.10">
    <property type="entry name" value="DD-peptidase/beta-lactamase superfamily"/>
    <property type="match status" value="1"/>
</dbReference>
<dbReference type="EMBL" id="CP045871">
    <property type="protein sequence ID" value="QGG80187.1"/>
    <property type="molecule type" value="Genomic_DNA"/>
</dbReference>
<protein>
    <recommendedName>
        <fullName evidence="3">Beta-lactamase-related domain-containing protein</fullName>
    </recommendedName>
</protein>
<dbReference type="AlphaFoldDB" id="A0A5Q2QDV6"/>
<evidence type="ECO:0008006" key="3">
    <source>
        <dbReference type="Google" id="ProtNLM"/>
    </source>
</evidence>
<dbReference type="SUPFAM" id="SSF56601">
    <property type="entry name" value="beta-lactamase/transpeptidase-like"/>
    <property type="match status" value="1"/>
</dbReference>
<dbReference type="KEGG" id="llp:GH975_06200"/>
<dbReference type="Proteomes" id="UP000388235">
    <property type="component" value="Chromosome"/>
</dbReference>
<gene>
    <name evidence="1" type="ORF">GH975_06200</name>
</gene>
<accession>A0A5Q2QDV6</accession>
<keyword evidence="2" id="KW-1185">Reference proteome</keyword>
<dbReference type="InterPro" id="IPR012338">
    <property type="entry name" value="Beta-lactam/transpept-like"/>
</dbReference>
<dbReference type="OrthoDB" id="119951at2"/>
<name>A0A5Q2QDV6_9GAMM</name>
<organism evidence="1 2">
    <name type="scientific">Litorivicinus lipolyticus</name>
    <dbReference type="NCBI Taxonomy" id="418701"/>
    <lineage>
        <taxon>Bacteria</taxon>
        <taxon>Pseudomonadati</taxon>
        <taxon>Pseudomonadota</taxon>
        <taxon>Gammaproteobacteria</taxon>
        <taxon>Oceanospirillales</taxon>
        <taxon>Litorivicinaceae</taxon>
        <taxon>Litorivicinus</taxon>
    </lineage>
</organism>
<dbReference type="RefSeq" id="WP_153713691.1">
    <property type="nucleotide sequence ID" value="NZ_CP045871.1"/>
</dbReference>